<name>A0A0F7L192_9VIRU</name>
<accession>A0A0F7L192</accession>
<organism evidence="2">
    <name type="scientific">uncultured marine virus</name>
    <dbReference type="NCBI Taxonomy" id="186617"/>
    <lineage>
        <taxon>Viruses</taxon>
        <taxon>environmental samples</taxon>
    </lineage>
</organism>
<keyword evidence="1" id="KW-1133">Transmembrane helix</keyword>
<reference evidence="2" key="2">
    <citation type="submission" date="2015-03" db="EMBL/GenBank/DDBJ databases">
        <authorList>
            <person name="Chow C.-E.T."/>
            <person name="Winget D.M."/>
            <person name="White R.A.III."/>
            <person name="Hallam S.J."/>
            <person name="Suttle C.A."/>
        </authorList>
    </citation>
    <scope>NUCLEOTIDE SEQUENCE</scope>
    <source>
        <strain evidence="2">Anoxic3_6</strain>
    </source>
</reference>
<proteinExistence type="predicted"/>
<feature type="transmembrane region" description="Helical" evidence="1">
    <location>
        <begin position="40"/>
        <end position="65"/>
    </location>
</feature>
<keyword evidence="1" id="KW-0472">Membrane</keyword>
<evidence type="ECO:0000256" key="1">
    <source>
        <dbReference type="SAM" id="Phobius"/>
    </source>
</evidence>
<sequence length="84" mass="9453">MLLARTTSEVLPLLNTSFLLTVYLSHTLSTSLETTSMFAFLYLIPIFILLLLSNIGCLCISSAAYRNPSENPTSYNLSSWFVRR</sequence>
<feature type="transmembrane region" description="Helical" evidence="1">
    <location>
        <begin position="12"/>
        <end position="28"/>
    </location>
</feature>
<keyword evidence="1" id="KW-0812">Transmembrane</keyword>
<reference evidence="2" key="1">
    <citation type="journal article" date="2015" name="Front. Microbiol.">
        <title>Combining genomic sequencing methods to explore viral diversity and reveal potential virus-host interactions.</title>
        <authorList>
            <person name="Chow C.E."/>
            <person name="Winget D.M."/>
            <person name="White R.A.III."/>
            <person name="Hallam S.J."/>
            <person name="Suttle C.A."/>
        </authorList>
    </citation>
    <scope>NUCLEOTIDE SEQUENCE</scope>
    <source>
        <strain evidence="2">Anoxic3_6</strain>
    </source>
</reference>
<evidence type="ECO:0000313" key="2">
    <source>
        <dbReference type="EMBL" id="AKH46329.1"/>
    </source>
</evidence>
<protein>
    <submittedName>
        <fullName evidence="2">Uncharacterized protein</fullName>
    </submittedName>
</protein>
<dbReference type="EMBL" id="KR029581">
    <property type="protein sequence ID" value="AKH46329.1"/>
    <property type="molecule type" value="Genomic_DNA"/>
</dbReference>